<dbReference type="Gene3D" id="3.40.225.10">
    <property type="entry name" value="Class II aldolase/adducin N-terminal domain"/>
    <property type="match status" value="1"/>
</dbReference>
<accession>A7RYC2</accession>
<feature type="non-terminal residue" evidence="3">
    <location>
        <position position="1"/>
    </location>
</feature>
<evidence type="ECO:0000256" key="1">
    <source>
        <dbReference type="ARBA" id="ARBA00006274"/>
    </source>
</evidence>
<dbReference type="AlphaFoldDB" id="A7RYC2"/>
<dbReference type="InterPro" id="IPR051017">
    <property type="entry name" value="Aldolase-II_Adducin_sf"/>
</dbReference>
<protein>
    <recommendedName>
        <fullName evidence="2">Class II aldolase/adducin N-terminal domain-containing protein</fullName>
    </recommendedName>
</protein>
<dbReference type="InterPro" id="IPR001303">
    <property type="entry name" value="Aldolase_II/adducin_N"/>
</dbReference>
<evidence type="ECO:0000313" key="3">
    <source>
        <dbReference type="EMBL" id="EDO43435.1"/>
    </source>
</evidence>
<dbReference type="InterPro" id="IPR036409">
    <property type="entry name" value="Aldolase_II/adducin_N_sf"/>
</dbReference>
<dbReference type="SUPFAM" id="SSF53639">
    <property type="entry name" value="AraD/HMP-PK domain-like"/>
    <property type="match status" value="1"/>
</dbReference>
<dbReference type="Pfam" id="PF00596">
    <property type="entry name" value="Aldolase_II"/>
    <property type="match status" value="1"/>
</dbReference>
<sequence>NSSDANWQARVDLAAAYRGFEMMNMHEGVCNHLSMMAPGKHGTGRVMLMIPYGLHWSEVTASCLIGVNESGQIIEGEGEIETSAAMIHLGIQSKTDAICAFHLHPPYSTAIGCLKQPSFGMYHQNACRFYDDVAYDNNYSGYATDVKEGCRTGRMLRDKVVLFMCNHGILVVGPDAQQTFDDTYYLERACMNQVLAMQTGQELMEIPEEVCLMNKSLFEKPKYAATHFNSIKRLLAKREPNFMA</sequence>
<dbReference type="GO" id="GO:0051015">
    <property type="term" value="F:actin filament binding"/>
    <property type="evidence" value="ECO:0000318"/>
    <property type="project" value="GO_Central"/>
</dbReference>
<dbReference type="GO" id="GO:0005886">
    <property type="term" value="C:plasma membrane"/>
    <property type="evidence" value="ECO:0007669"/>
    <property type="project" value="UniProtKB-SubCell"/>
</dbReference>
<dbReference type="HOGENOM" id="CLU_006033_0_1_1"/>
<dbReference type="PANTHER" id="PTHR10672:SF21">
    <property type="entry name" value="CLASS II ALDOLASE_ADDUCIN N-TERMINAL DOMAIN-CONTAINING PROTEIN"/>
    <property type="match status" value="1"/>
</dbReference>
<dbReference type="KEGG" id="nve:5515385"/>
<dbReference type="FunFam" id="3.40.225.10:FF:000009">
    <property type="entry name" value="Class II aldolase/adducin N-terminal"/>
    <property type="match status" value="1"/>
</dbReference>
<keyword evidence="4" id="KW-1185">Reference proteome</keyword>
<dbReference type="Proteomes" id="UP000001593">
    <property type="component" value="Unassembled WGS sequence"/>
</dbReference>
<organism evidence="3 4">
    <name type="scientific">Nematostella vectensis</name>
    <name type="common">Starlet sea anemone</name>
    <dbReference type="NCBI Taxonomy" id="45351"/>
    <lineage>
        <taxon>Eukaryota</taxon>
        <taxon>Metazoa</taxon>
        <taxon>Cnidaria</taxon>
        <taxon>Anthozoa</taxon>
        <taxon>Hexacorallia</taxon>
        <taxon>Actiniaria</taxon>
        <taxon>Edwardsiidae</taxon>
        <taxon>Nematostella</taxon>
    </lineage>
</organism>
<dbReference type="OMA" id="YYDEQLA"/>
<evidence type="ECO:0000313" key="4">
    <source>
        <dbReference type="Proteomes" id="UP000001593"/>
    </source>
</evidence>
<name>A7RYC2_NEMVE</name>
<proteinExistence type="inferred from homology"/>
<gene>
    <name evidence="3" type="ORF">NEMVEDRAFT_v1g97774</name>
</gene>
<dbReference type="PhylomeDB" id="A7RYC2"/>
<evidence type="ECO:0000259" key="2">
    <source>
        <dbReference type="SMART" id="SM01007"/>
    </source>
</evidence>
<dbReference type="GO" id="GO:0005856">
    <property type="term" value="C:cytoskeleton"/>
    <property type="evidence" value="ECO:0000318"/>
    <property type="project" value="GO_Central"/>
</dbReference>
<feature type="domain" description="Class II aldolase/adducin N-terminal" evidence="2">
    <location>
        <begin position="11"/>
        <end position="194"/>
    </location>
</feature>
<dbReference type="eggNOG" id="KOG3699">
    <property type="taxonomic scope" value="Eukaryota"/>
</dbReference>
<reference evidence="3 4" key="1">
    <citation type="journal article" date="2007" name="Science">
        <title>Sea anemone genome reveals ancestral eumetazoan gene repertoire and genomic organization.</title>
        <authorList>
            <person name="Putnam N.H."/>
            <person name="Srivastava M."/>
            <person name="Hellsten U."/>
            <person name="Dirks B."/>
            <person name="Chapman J."/>
            <person name="Salamov A."/>
            <person name="Terry A."/>
            <person name="Shapiro H."/>
            <person name="Lindquist E."/>
            <person name="Kapitonov V.V."/>
            <person name="Jurka J."/>
            <person name="Genikhovich G."/>
            <person name="Grigoriev I.V."/>
            <person name="Lucas S.M."/>
            <person name="Steele R.E."/>
            <person name="Finnerty J.R."/>
            <person name="Technau U."/>
            <person name="Martindale M.Q."/>
            <person name="Rokhsar D.S."/>
        </authorList>
    </citation>
    <scope>NUCLEOTIDE SEQUENCE [LARGE SCALE GENOMIC DNA]</scope>
    <source>
        <strain evidence="4">CH2 X CH6</strain>
    </source>
</reference>
<dbReference type="OrthoDB" id="3238794at2759"/>
<dbReference type="InParanoid" id="A7RYC2"/>
<dbReference type="STRING" id="45351.A7RYC2"/>
<dbReference type="PANTHER" id="PTHR10672">
    <property type="entry name" value="ADDUCIN"/>
    <property type="match status" value="1"/>
</dbReference>
<comment type="similarity">
    <text evidence="1">Belongs to the aldolase class II family. Adducin subfamily.</text>
</comment>
<dbReference type="EMBL" id="DS469553">
    <property type="protein sequence ID" value="EDO43435.1"/>
    <property type="molecule type" value="Genomic_DNA"/>
</dbReference>
<dbReference type="SMART" id="SM01007">
    <property type="entry name" value="Aldolase_II"/>
    <property type="match status" value="1"/>
</dbReference>